<name>A0A0F7TXH5_PENBI</name>
<sequence length="66" mass="7601">MVLITRRLPQCVKLAHCNLVDATLLQLLKQKRRVYFGQHDQGSREARNWPQAKLFAAQGQSDPLKD</sequence>
<organism evidence="1 2">
    <name type="scientific">Penicillium brasilianum</name>
    <dbReference type="NCBI Taxonomy" id="104259"/>
    <lineage>
        <taxon>Eukaryota</taxon>
        <taxon>Fungi</taxon>
        <taxon>Dikarya</taxon>
        <taxon>Ascomycota</taxon>
        <taxon>Pezizomycotina</taxon>
        <taxon>Eurotiomycetes</taxon>
        <taxon>Eurotiomycetidae</taxon>
        <taxon>Eurotiales</taxon>
        <taxon>Aspergillaceae</taxon>
        <taxon>Penicillium</taxon>
    </lineage>
</organism>
<dbReference type="AlphaFoldDB" id="A0A0F7TXH5"/>
<accession>A0A0F7TXH5</accession>
<dbReference type="Proteomes" id="UP000042958">
    <property type="component" value="Unassembled WGS sequence"/>
</dbReference>
<gene>
    <name evidence="1" type="ORF">PMG11_08655</name>
</gene>
<evidence type="ECO:0000313" key="2">
    <source>
        <dbReference type="Proteomes" id="UP000042958"/>
    </source>
</evidence>
<dbReference type="EMBL" id="CDHK01000008">
    <property type="protein sequence ID" value="CEJ60065.1"/>
    <property type="molecule type" value="Genomic_DNA"/>
</dbReference>
<keyword evidence="2" id="KW-1185">Reference proteome</keyword>
<proteinExistence type="predicted"/>
<protein>
    <submittedName>
        <fullName evidence="1">Uncharacterized protein</fullName>
    </submittedName>
</protein>
<reference evidence="2" key="1">
    <citation type="journal article" date="2015" name="Genome Announc.">
        <title>Draft genome sequence of the fungus Penicillium brasilianum MG11.</title>
        <authorList>
            <person name="Horn F."/>
            <person name="Linde J."/>
            <person name="Mattern D.J."/>
            <person name="Walther G."/>
            <person name="Guthke R."/>
            <person name="Brakhage A.A."/>
            <person name="Valiante V."/>
        </authorList>
    </citation>
    <scope>NUCLEOTIDE SEQUENCE [LARGE SCALE GENOMIC DNA]</scope>
    <source>
        <strain evidence="2">MG11</strain>
    </source>
</reference>
<evidence type="ECO:0000313" key="1">
    <source>
        <dbReference type="EMBL" id="CEJ60065.1"/>
    </source>
</evidence>